<dbReference type="EMBL" id="CP076686">
    <property type="protein sequence ID" value="QWV14424.1"/>
    <property type="molecule type" value="Genomic_DNA"/>
</dbReference>
<dbReference type="InterPro" id="IPR054613">
    <property type="entry name" value="Peptidase_S78_dom"/>
</dbReference>
<dbReference type="GeneID" id="78559272"/>
<dbReference type="InterPro" id="IPR054612">
    <property type="entry name" value="Phage_capsid-like_C"/>
</dbReference>
<keyword evidence="4" id="KW-0378">Hydrolase</keyword>
<gene>
    <name evidence="8" type="ORF">KQ249_07475</name>
</gene>
<proteinExistence type="predicted"/>
<evidence type="ECO:0000259" key="7">
    <source>
        <dbReference type="Pfam" id="PF05065"/>
    </source>
</evidence>
<keyword evidence="3" id="KW-0645">Protease</keyword>
<comment type="subcellular location">
    <subcellularLocation>
        <location evidence="1">Virion</location>
    </subcellularLocation>
</comment>
<dbReference type="InterPro" id="IPR024455">
    <property type="entry name" value="Phage_capsid"/>
</dbReference>
<keyword evidence="2" id="KW-1188">Viral release from host cell</keyword>
<evidence type="ECO:0000313" key="8">
    <source>
        <dbReference type="EMBL" id="QWV14424.1"/>
    </source>
</evidence>
<organism evidence="8 9">
    <name type="scientific">Marinobacter adhaerens</name>
    <dbReference type="NCBI Taxonomy" id="1033846"/>
    <lineage>
        <taxon>Bacteria</taxon>
        <taxon>Pseudomonadati</taxon>
        <taxon>Pseudomonadota</taxon>
        <taxon>Gammaproteobacteria</taxon>
        <taxon>Pseudomonadales</taxon>
        <taxon>Marinobacteraceae</taxon>
        <taxon>Marinobacter</taxon>
    </lineage>
</organism>
<dbReference type="NCBIfam" id="TIGR01554">
    <property type="entry name" value="major_cap_HK97"/>
    <property type="match status" value="1"/>
</dbReference>
<evidence type="ECO:0000256" key="3">
    <source>
        <dbReference type="ARBA" id="ARBA00022670"/>
    </source>
</evidence>
<feature type="compositionally biased region" description="Polar residues" evidence="5">
    <location>
        <begin position="7"/>
        <end position="17"/>
    </location>
</feature>
<name>A0ABX8IP09_9GAMM</name>
<feature type="compositionally biased region" description="Polar residues" evidence="5">
    <location>
        <begin position="334"/>
        <end position="348"/>
    </location>
</feature>
<reference evidence="8 9" key="1">
    <citation type="submission" date="2021-06" db="EMBL/GenBank/DDBJ databases">
        <title>Microbial metabolic specificity influences pelagic lipid remineralization.</title>
        <authorList>
            <person name="Behrendt L."/>
            <person name="Hunter J.E."/>
            <person name="Alcolombri U."/>
            <person name="Smriga S."/>
            <person name="Mincer T."/>
            <person name="Lowenstein D.P."/>
            <person name="Peaudecerf F.J."/>
            <person name="Fernandez V.I."/>
            <person name="Fredricks H."/>
            <person name="Almblad H."/>
            <person name="Harrison J.J."/>
            <person name="Stocker R."/>
            <person name="Van Mooy B.A.S."/>
        </authorList>
    </citation>
    <scope>NUCLEOTIDE SEQUENCE [LARGE SCALE GENOMIC DNA]</scope>
    <source>
        <strain evidence="8 9">HP15-B</strain>
    </source>
</reference>
<feature type="region of interest" description="Disordered" evidence="5">
    <location>
        <begin position="326"/>
        <end position="351"/>
    </location>
</feature>
<feature type="compositionally biased region" description="Basic and acidic residues" evidence="5">
    <location>
        <begin position="207"/>
        <end position="220"/>
    </location>
</feature>
<evidence type="ECO:0000256" key="4">
    <source>
        <dbReference type="ARBA" id="ARBA00022801"/>
    </source>
</evidence>
<dbReference type="SUPFAM" id="SSF56563">
    <property type="entry name" value="Major capsid protein gp5"/>
    <property type="match status" value="1"/>
</dbReference>
<sequence length="700" mass="76094">MEKQSNRNRQLQPTNQAPEPVAAAPVDKRKALIGSLQTRSVTEEQLRKLKSESLRRDLVVSEVRALDEQKRTVELAFSSEAEVERWFGIEVLDHSEGAMRTERLEDGAAVLVNHDWNDQVGVVESVTLGADRKGRAVVRFGRGARASEVWQDIVDGIRRHVSVGYSINKVEVEERSGLADMVRVIDWEPHEISIVSVPADVSVGVGRSKEPLPAEGKEADSDTPSKSSAKPNERGSDMEKILRDDKGNLVRAKVDDQGKILEVLEVIERAGKAHAEARDAGKQQEQTRVKAIMDMGRQYENMDLAGKFVSEGKSPEEFQRALLDEMSQHRSKSLNDQGDQQESRSAQIGLTDKELQRYSMMKVVRALTNPTDKRAQEEAAFEIELSQEAQRQYGKEARGILVPDDVLSRAFNAGGAADTPTGAQSGSNIVDTQYMAGSFIDMLRNRTTLMRLATQMTGLVGNVDIPKQTGGATAYWVGEGVDATEGTPTIGQIGLTPKSVAAFTDITRRLMLQSTPDAEAIVRRDLAAAIALAIDLAGFYGAGGDEPTGIANVSGINAVDFAGATSGGTGVLPTYSEVVQMESEIAADNADVNSMAYVMNSGMRGHFKTTEKFSSTNGSPIWEPGNTVNGYRSEVTNQIQAGDLFFGNFADLIIGMWGGLDLTVDPYSLSKSGGTRLVVFQDVDMAVRRVESFCLGRDST</sequence>
<feature type="compositionally biased region" description="Basic and acidic residues" evidence="5">
    <location>
        <begin position="231"/>
        <end position="244"/>
    </location>
</feature>
<dbReference type="Pfam" id="PF04586">
    <property type="entry name" value="Peptidase_S78"/>
    <property type="match status" value="1"/>
</dbReference>
<evidence type="ECO:0000259" key="6">
    <source>
        <dbReference type="Pfam" id="PF04586"/>
    </source>
</evidence>
<dbReference type="Proteomes" id="UP000683442">
    <property type="component" value="Chromosome"/>
</dbReference>
<evidence type="ECO:0000256" key="2">
    <source>
        <dbReference type="ARBA" id="ARBA00022612"/>
    </source>
</evidence>
<dbReference type="Pfam" id="PF05065">
    <property type="entry name" value="Phage_capsid"/>
    <property type="match status" value="1"/>
</dbReference>
<dbReference type="Gene3D" id="3.30.2400.10">
    <property type="entry name" value="Major capsid protein gp5"/>
    <property type="match status" value="1"/>
</dbReference>
<dbReference type="RefSeq" id="WP_014576187.1">
    <property type="nucleotide sequence ID" value="NZ_CP076686.1"/>
</dbReference>
<protein>
    <submittedName>
        <fullName evidence="8">Phage major capsid protein</fullName>
    </submittedName>
</protein>
<feature type="domain" description="Phage capsid-like C-terminal" evidence="7">
    <location>
        <begin position="436"/>
        <end position="696"/>
    </location>
</feature>
<evidence type="ECO:0000313" key="9">
    <source>
        <dbReference type="Proteomes" id="UP000683442"/>
    </source>
</evidence>
<feature type="domain" description="Prohead serine protease" evidence="6">
    <location>
        <begin position="107"/>
        <end position="200"/>
    </location>
</feature>
<keyword evidence="9" id="KW-1185">Reference proteome</keyword>
<feature type="region of interest" description="Disordered" evidence="5">
    <location>
        <begin position="1"/>
        <end position="28"/>
    </location>
</feature>
<evidence type="ECO:0000256" key="1">
    <source>
        <dbReference type="ARBA" id="ARBA00004328"/>
    </source>
</evidence>
<feature type="region of interest" description="Disordered" evidence="5">
    <location>
        <begin position="205"/>
        <end position="244"/>
    </location>
</feature>
<evidence type="ECO:0000256" key="5">
    <source>
        <dbReference type="SAM" id="MobiDB-lite"/>
    </source>
</evidence>
<accession>A0ABX8IP09</accession>